<gene>
    <name evidence="2" type="ORF">MsAc7_12830</name>
</gene>
<feature type="transmembrane region" description="Helical" evidence="1">
    <location>
        <begin position="32"/>
        <end position="52"/>
    </location>
</feature>
<feature type="transmembrane region" description="Helical" evidence="1">
    <location>
        <begin position="112"/>
        <end position="136"/>
    </location>
</feature>
<keyword evidence="1" id="KW-0472">Membrane</keyword>
<proteinExistence type="predicted"/>
<accession>A0AA96V537</accession>
<evidence type="ECO:0000256" key="1">
    <source>
        <dbReference type="SAM" id="Phobius"/>
    </source>
</evidence>
<organism evidence="2 3">
    <name type="scientific">Methanolapillus millepedarum</name>
    <dbReference type="NCBI Taxonomy" id="3028296"/>
    <lineage>
        <taxon>Archaea</taxon>
        <taxon>Methanobacteriati</taxon>
        <taxon>Methanobacteriota</taxon>
        <taxon>Stenosarchaea group</taxon>
        <taxon>Methanomicrobia</taxon>
        <taxon>Methanosarcinales</taxon>
        <taxon>Methanosarcinaceae</taxon>
        <taxon>Methanolapillus</taxon>
    </lineage>
</organism>
<sequence length="150" mass="17350">MLSLRKIGSALFLPLLIGTFCLSFLISEYLSLELLIPLVIFYVLFLTVYCFFKFNSAYIYSKSSFIPLFKINFLIVYFVYSFIFMGVFFVLLSEIFDYIAPSFLNDMSGRGWLIFLSTLISSLVFLLVFGLIDRLFSEPDSGKYQKKEGI</sequence>
<keyword evidence="3" id="KW-1185">Reference proteome</keyword>
<protein>
    <submittedName>
        <fullName evidence="2">Uncharacterized protein</fullName>
    </submittedName>
</protein>
<dbReference type="AlphaFoldDB" id="A0AA96V537"/>
<evidence type="ECO:0000313" key="2">
    <source>
        <dbReference type="EMBL" id="WNY25725.1"/>
    </source>
</evidence>
<evidence type="ECO:0000313" key="3">
    <source>
        <dbReference type="Proteomes" id="UP001303587"/>
    </source>
</evidence>
<dbReference type="Proteomes" id="UP001303587">
    <property type="component" value="Chromosome"/>
</dbReference>
<dbReference type="EMBL" id="CP131060">
    <property type="protein sequence ID" value="WNY25725.1"/>
    <property type="molecule type" value="Genomic_DNA"/>
</dbReference>
<keyword evidence="1" id="KW-1133">Transmembrane helix</keyword>
<feature type="transmembrane region" description="Helical" evidence="1">
    <location>
        <begin position="7"/>
        <end position="26"/>
    </location>
</feature>
<name>A0AA96V537_9EURY</name>
<keyword evidence="1" id="KW-0812">Transmembrane</keyword>
<reference evidence="2 3" key="1">
    <citation type="submission" date="2023-07" db="EMBL/GenBank/DDBJ databases">
        <title>Closed genoem sequence of Methanosarcinaceae archaeon Ac7.</title>
        <authorList>
            <person name="Poehlein A."/>
            <person name="Protasov E."/>
            <person name="Platt K."/>
            <person name="Reeh H."/>
            <person name="Daniel R."/>
            <person name="Brune A."/>
        </authorList>
    </citation>
    <scope>NUCLEOTIDE SEQUENCE [LARGE SCALE GENOMIC DNA]</scope>
    <source>
        <strain evidence="2 3">Ac7</strain>
    </source>
</reference>
<feature type="transmembrane region" description="Helical" evidence="1">
    <location>
        <begin position="73"/>
        <end position="92"/>
    </location>
</feature>